<keyword evidence="1" id="KW-0472">Membrane</keyword>
<evidence type="ECO:0000313" key="2">
    <source>
        <dbReference type="EMBL" id="MFC3881152.1"/>
    </source>
</evidence>
<feature type="transmembrane region" description="Helical" evidence="1">
    <location>
        <begin position="12"/>
        <end position="28"/>
    </location>
</feature>
<comment type="caution">
    <text evidence="2">The sequence shown here is derived from an EMBL/GenBank/DDBJ whole genome shotgun (WGS) entry which is preliminary data.</text>
</comment>
<dbReference type="Pfam" id="PF10825">
    <property type="entry name" value="DUF2752"/>
    <property type="match status" value="1"/>
</dbReference>
<accession>A0ABV8AU44</accession>
<reference evidence="3" key="1">
    <citation type="journal article" date="2019" name="Int. J. Syst. Evol. Microbiol.">
        <title>The Global Catalogue of Microorganisms (GCM) 10K type strain sequencing project: providing services to taxonomists for standard genome sequencing and annotation.</title>
        <authorList>
            <consortium name="The Broad Institute Genomics Platform"/>
            <consortium name="The Broad Institute Genome Sequencing Center for Infectious Disease"/>
            <person name="Wu L."/>
            <person name="Ma J."/>
        </authorList>
    </citation>
    <scope>NUCLEOTIDE SEQUENCE [LARGE SCALE GENOMIC DNA]</scope>
    <source>
        <strain evidence="3">CCUG 60523</strain>
    </source>
</reference>
<dbReference type="Proteomes" id="UP001595805">
    <property type="component" value="Unassembled WGS sequence"/>
</dbReference>
<evidence type="ECO:0000313" key="3">
    <source>
        <dbReference type="Proteomes" id="UP001595805"/>
    </source>
</evidence>
<dbReference type="EMBL" id="JBHRZS010000007">
    <property type="protein sequence ID" value="MFC3881152.1"/>
    <property type="molecule type" value="Genomic_DNA"/>
</dbReference>
<feature type="transmembrane region" description="Helical" evidence="1">
    <location>
        <begin position="70"/>
        <end position="91"/>
    </location>
</feature>
<dbReference type="RefSeq" id="WP_377906494.1">
    <property type="nucleotide sequence ID" value="NZ_JBHRZS010000007.1"/>
</dbReference>
<dbReference type="InterPro" id="IPR021215">
    <property type="entry name" value="DUF2752"/>
</dbReference>
<keyword evidence="3" id="KW-1185">Reference proteome</keyword>
<name>A0ABV8AU44_9BACT</name>
<keyword evidence="1" id="KW-1133">Transmembrane helix</keyword>
<evidence type="ECO:0000256" key="1">
    <source>
        <dbReference type="SAM" id="Phobius"/>
    </source>
</evidence>
<organism evidence="2 3">
    <name type="scientific">Algoriphagus namhaensis</name>
    <dbReference type="NCBI Taxonomy" id="915353"/>
    <lineage>
        <taxon>Bacteria</taxon>
        <taxon>Pseudomonadati</taxon>
        <taxon>Bacteroidota</taxon>
        <taxon>Cytophagia</taxon>
        <taxon>Cytophagales</taxon>
        <taxon>Cyclobacteriaceae</taxon>
        <taxon>Algoriphagus</taxon>
    </lineage>
</organism>
<sequence length="101" mass="11599">MKEITNWLQRVPLELIFWIGSLISILMINPDSSTHFTLCPLSQLGFEWCPGCGLGRSMNLLARGHLAESWSMHQLAMLAYVVIFSRIWTLIKNLKHTHNYG</sequence>
<proteinExistence type="predicted"/>
<protein>
    <submittedName>
        <fullName evidence="2">DUF2752 domain-containing protein</fullName>
    </submittedName>
</protein>
<keyword evidence="1" id="KW-0812">Transmembrane</keyword>
<gene>
    <name evidence="2" type="ORF">ACFOSV_13245</name>
</gene>